<evidence type="ECO:0000313" key="1">
    <source>
        <dbReference type="EMBL" id="ROZ82132.1"/>
    </source>
</evidence>
<keyword evidence="2" id="KW-1185">Reference proteome</keyword>
<sequence>MTMTALPLPFQGQSISTSAISARVWSFVQYGIKQSLAGLNGAGQYRSSAVGSVDSSLDTYIQDLLALSSVAPTIETTCILSDGELVSRDYCVRAYAALEHYRTLVDGWDGDDALAPTSECLEAADAFLYMLGSIVERCPDVSAMLDEEGIPGLFWDTGLAYFSVSFYGGHELACVYRNRETGQKTLFEANLHHPEELEQAWAFIESL</sequence>
<reference evidence="1 2" key="1">
    <citation type="submission" date="2018-11" db="EMBL/GenBank/DDBJ databases">
        <authorList>
            <person name="Jang G.I."/>
            <person name="Hwang C.Y."/>
        </authorList>
    </citation>
    <scope>NUCLEOTIDE SEQUENCE [LARGE SCALE GENOMIC DNA]</scope>
    <source>
        <strain evidence="1 2">SSM26</strain>
    </source>
</reference>
<dbReference type="Proteomes" id="UP000275199">
    <property type="component" value="Unassembled WGS sequence"/>
</dbReference>
<organism evidence="1 2">
    <name type="scientific">Pseudomonas neustonica</name>
    <dbReference type="NCBI Taxonomy" id="2487346"/>
    <lineage>
        <taxon>Bacteria</taxon>
        <taxon>Pseudomonadati</taxon>
        <taxon>Pseudomonadota</taxon>
        <taxon>Gammaproteobacteria</taxon>
        <taxon>Pseudomonadales</taxon>
        <taxon>Pseudomonadaceae</taxon>
        <taxon>Pseudomonas</taxon>
    </lineage>
</organism>
<name>A0ABX9XES6_9PSED</name>
<evidence type="ECO:0008006" key="3">
    <source>
        <dbReference type="Google" id="ProtNLM"/>
    </source>
</evidence>
<proteinExistence type="predicted"/>
<dbReference type="EMBL" id="RKKU01000024">
    <property type="protein sequence ID" value="ROZ82132.1"/>
    <property type="molecule type" value="Genomic_DNA"/>
</dbReference>
<gene>
    <name evidence="1" type="ORF">EF096_15850</name>
</gene>
<accession>A0ABX9XES6</accession>
<protein>
    <recommendedName>
        <fullName evidence="3">SMI1/KNR4 family protein</fullName>
    </recommendedName>
</protein>
<comment type="caution">
    <text evidence="1">The sequence shown here is derived from an EMBL/GenBank/DDBJ whole genome shotgun (WGS) entry which is preliminary data.</text>
</comment>
<evidence type="ECO:0000313" key="2">
    <source>
        <dbReference type="Proteomes" id="UP000275199"/>
    </source>
</evidence>